<keyword evidence="3" id="KW-1185">Reference proteome</keyword>
<proteinExistence type="predicted"/>
<feature type="transmembrane region" description="Helical" evidence="1">
    <location>
        <begin position="255"/>
        <end position="273"/>
    </location>
</feature>
<dbReference type="OrthoDB" id="2213137at2759"/>
<feature type="transmembrane region" description="Helical" evidence="1">
    <location>
        <begin position="176"/>
        <end position="198"/>
    </location>
</feature>
<dbReference type="AlphaFoldDB" id="A0A2G8RWF2"/>
<gene>
    <name evidence="2" type="ORF">GSI_11596</name>
</gene>
<dbReference type="STRING" id="1077348.A0A2G8RWF2"/>
<sequence>MPCDSSEHFFTNVPCFAASSILPPKSSSRLNPLLRCVYRLPSRSVSLVEMKAPRFEKTHIKATQSFADKTLNYAKPLSAGTSVAPSIYDKGGAAAVETEILDVPPDGGNGWVVLFGCMIFSAAAFPDGVWGFTEEYLKCNVFMDASDSVISTLGSIGGMFMTLLSVVPGKLEADQYMLACALATELWHFFLIMFVASVHRAPHHDAQLLILNLPPTPRHPNPQVYGSGRLAGSFGLLLLFNLPGNSAGAPLGGAVSVYSGSLQIFGGLVLLYARFKREPKMFSSIDAVSYHRALQSRWVGLVPGTAGIRGPRHYYASDVVQALL</sequence>
<keyword evidence="1" id="KW-1133">Transmembrane helix</keyword>
<evidence type="ECO:0000313" key="3">
    <source>
        <dbReference type="Proteomes" id="UP000230002"/>
    </source>
</evidence>
<dbReference type="Proteomes" id="UP000230002">
    <property type="component" value="Unassembled WGS sequence"/>
</dbReference>
<name>A0A2G8RWF2_9APHY</name>
<evidence type="ECO:0000256" key="1">
    <source>
        <dbReference type="SAM" id="Phobius"/>
    </source>
</evidence>
<evidence type="ECO:0000313" key="2">
    <source>
        <dbReference type="EMBL" id="PIL25843.1"/>
    </source>
</evidence>
<comment type="caution">
    <text evidence="2">The sequence shown here is derived from an EMBL/GenBank/DDBJ whole genome shotgun (WGS) entry which is preliminary data.</text>
</comment>
<dbReference type="EMBL" id="AYKW01000045">
    <property type="protein sequence ID" value="PIL25843.1"/>
    <property type="molecule type" value="Genomic_DNA"/>
</dbReference>
<keyword evidence="1" id="KW-0472">Membrane</keyword>
<feature type="transmembrane region" description="Helical" evidence="1">
    <location>
        <begin position="145"/>
        <end position="164"/>
    </location>
</feature>
<organism evidence="2 3">
    <name type="scientific">Ganoderma sinense ZZ0214-1</name>
    <dbReference type="NCBI Taxonomy" id="1077348"/>
    <lineage>
        <taxon>Eukaryota</taxon>
        <taxon>Fungi</taxon>
        <taxon>Dikarya</taxon>
        <taxon>Basidiomycota</taxon>
        <taxon>Agaricomycotina</taxon>
        <taxon>Agaricomycetes</taxon>
        <taxon>Polyporales</taxon>
        <taxon>Polyporaceae</taxon>
        <taxon>Ganoderma</taxon>
    </lineage>
</organism>
<reference evidence="2 3" key="1">
    <citation type="journal article" date="2015" name="Sci. Rep.">
        <title>Chromosome-level genome map provides insights into diverse defense mechanisms in the medicinal fungus Ganoderma sinense.</title>
        <authorList>
            <person name="Zhu Y."/>
            <person name="Xu J."/>
            <person name="Sun C."/>
            <person name="Zhou S."/>
            <person name="Xu H."/>
            <person name="Nelson D.R."/>
            <person name="Qian J."/>
            <person name="Song J."/>
            <person name="Luo H."/>
            <person name="Xiang L."/>
            <person name="Li Y."/>
            <person name="Xu Z."/>
            <person name="Ji A."/>
            <person name="Wang L."/>
            <person name="Lu S."/>
            <person name="Hayward A."/>
            <person name="Sun W."/>
            <person name="Li X."/>
            <person name="Schwartz D.C."/>
            <person name="Wang Y."/>
            <person name="Chen S."/>
        </authorList>
    </citation>
    <scope>NUCLEOTIDE SEQUENCE [LARGE SCALE GENOMIC DNA]</scope>
    <source>
        <strain evidence="2 3">ZZ0214-1</strain>
    </source>
</reference>
<keyword evidence="1" id="KW-0812">Transmembrane</keyword>
<feature type="transmembrane region" description="Helical" evidence="1">
    <location>
        <begin position="111"/>
        <end position="133"/>
    </location>
</feature>
<protein>
    <submittedName>
        <fullName evidence="2">Uncharacterized protein</fullName>
    </submittedName>
</protein>
<accession>A0A2G8RWF2</accession>